<reference evidence="2" key="1">
    <citation type="journal article" date="2019" name="Int. J. Syst. Evol. Microbiol.">
        <title>The Global Catalogue of Microorganisms (GCM) 10K type strain sequencing project: providing services to taxonomists for standard genome sequencing and annotation.</title>
        <authorList>
            <consortium name="The Broad Institute Genomics Platform"/>
            <consortium name="The Broad Institute Genome Sequencing Center for Infectious Disease"/>
            <person name="Wu L."/>
            <person name="Ma J."/>
        </authorList>
    </citation>
    <scope>NUCLEOTIDE SEQUENCE [LARGE SCALE GENOMIC DNA]</scope>
    <source>
        <strain evidence="2">KCTC 33676</strain>
    </source>
</reference>
<dbReference type="SUPFAM" id="SSF56059">
    <property type="entry name" value="Glutathione synthetase ATP-binding domain-like"/>
    <property type="match status" value="1"/>
</dbReference>
<organism evidence="1 2">
    <name type="scientific">Marinicrinis sediminis</name>
    <dbReference type="NCBI Taxonomy" id="1652465"/>
    <lineage>
        <taxon>Bacteria</taxon>
        <taxon>Bacillati</taxon>
        <taxon>Bacillota</taxon>
        <taxon>Bacilli</taxon>
        <taxon>Bacillales</taxon>
        <taxon>Paenibacillaceae</taxon>
    </lineage>
</organism>
<protein>
    <submittedName>
        <fullName evidence="1">YheC/YheD family protein</fullName>
    </submittedName>
</protein>
<comment type="caution">
    <text evidence="1">The sequence shown here is derived from an EMBL/GenBank/DDBJ whole genome shotgun (WGS) entry which is preliminary data.</text>
</comment>
<evidence type="ECO:0000313" key="1">
    <source>
        <dbReference type="EMBL" id="MFD2670605.1"/>
    </source>
</evidence>
<dbReference type="Gene3D" id="3.30.470.20">
    <property type="entry name" value="ATP-grasp fold, B domain"/>
    <property type="match status" value="1"/>
</dbReference>
<sequence length="368" mass="42554">MESPHIGILLNSSMFRQIPSGKTKHEKIEFYEEAGQQHQVTLCYFRLRDVDFKHKQVLAWIKINNRYTQRKIPIPRVIHNRGMYFKRTSFQKISQLIQQGHIVFNRHTRYTKLQIHRLLLKHADLHPHLPETSLLTHASLRQFLAKYGSVIIKPNSGSIGIGISKIERRGRKWWITHTSKRPRRKAIRGKLYSTPQVYRLFARRIRSHKFVVQQTLPLALYQGRPFDLRVSVQRDATGKWIMTGLVGKAAAKEKFVTNVAQGGTVYALEELLRDLPELKESEVRERIQAFSLKIAECLSTHLPGLADIGLDIGINAQGLPLFIECNGRDLRYSFLKGNMMEEWKATYANPIAYSRYLVDTLSSEKPSS</sequence>
<dbReference type="Proteomes" id="UP001597497">
    <property type="component" value="Unassembled WGS sequence"/>
</dbReference>
<dbReference type="InterPro" id="IPR026838">
    <property type="entry name" value="YheC/D"/>
</dbReference>
<evidence type="ECO:0000313" key="2">
    <source>
        <dbReference type="Proteomes" id="UP001597497"/>
    </source>
</evidence>
<gene>
    <name evidence="1" type="ORF">ACFSUC_03145</name>
</gene>
<dbReference type="RefSeq" id="WP_379928012.1">
    <property type="nucleotide sequence ID" value="NZ_JBHUMM010000005.1"/>
</dbReference>
<dbReference type="EMBL" id="JBHUMM010000005">
    <property type="protein sequence ID" value="MFD2670605.1"/>
    <property type="molecule type" value="Genomic_DNA"/>
</dbReference>
<dbReference type="Pfam" id="PF14398">
    <property type="entry name" value="ATPgrasp_YheCD"/>
    <property type="match status" value="1"/>
</dbReference>
<proteinExistence type="predicted"/>
<name>A0ABW5R7P6_9BACL</name>
<keyword evidence="2" id="KW-1185">Reference proteome</keyword>
<accession>A0ABW5R7P6</accession>